<dbReference type="PANTHER" id="PTHR35010:SF4">
    <property type="entry name" value="BLL5781 PROTEIN"/>
    <property type="match status" value="1"/>
</dbReference>
<organism evidence="2 3">
    <name type="scientific">Streptomyces corchorusii</name>
    <name type="common">Streptomyces chibaensis</name>
    <dbReference type="NCBI Taxonomy" id="1903"/>
    <lineage>
        <taxon>Bacteria</taxon>
        <taxon>Bacillati</taxon>
        <taxon>Actinomycetota</taxon>
        <taxon>Actinomycetes</taxon>
        <taxon>Kitasatosporales</taxon>
        <taxon>Streptomycetaceae</taxon>
        <taxon>Streptomyces</taxon>
    </lineage>
</organism>
<sequence>MNRQLVRSSDTPTVGILLRRWRDRRGVSQLELASRAASSARHISFIETGRAKPSLALLMRLAEELDVPVRERNTLLVAAGFAPAFPETPLDHPVMETLNGELDRLLAAHDPNPTLIHDSVYNVVGANRSLLALVSGVADHLLKPPINTMRLALHPEGLAPRIRNIAQWRAHLLGQMERQIVMSGSAALADLCEEVAAYPFTDRGPVVPAVDAAYALPLLIEWEGRQLSFVTMLTTFNTPLDVTVSELAIETFLPSDAETAAALRDKLTEVRPPGHGPGSR</sequence>
<dbReference type="PROSITE" id="PS50943">
    <property type="entry name" value="HTH_CROC1"/>
    <property type="match status" value="1"/>
</dbReference>
<accession>A0A101PR08</accession>
<dbReference type="Pfam" id="PF01381">
    <property type="entry name" value="HTH_3"/>
    <property type="match status" value="1"/>
</dbReference>
<reference evidence="2 3" key="1">
    <citation type="submission" date="2015-10" db="EMBL/GenBank/DDBJ databases">
        <title>Draft genome sequence of Streptomyces corchorusii DSM 40340, type strain for the species Streptomyces corchorusii.</title>
        <authorList>
            <person name="Ruckert C."/>
            <person name="Winkler A."/>
            <person name="Kalinowski J."/>
            <person name="Kampfer P."/>
            <person name="Glaeser S."/>
        </authorList>
    </citation>
    <scope>NUCLEOTIDE SEQUENCE [LARGE SCALE GENOMIC DNA]</scope>
    <source>
        <strain evidence="2 3">DSM 40340</strain>
    </source>
</reference>
<dbReference type="Pfam" id="PF17765">
    <property type="entry name" value="MLTR_LBD"/>
    <property type="match status" value="1"/>
</dbReference>
<gene>
    <name evidence="2" type="ORF">AQJ11_41155</name>
</gene>
<dbReference type="SMART" id="SM00530">
    <property type="entry name" value="HTH_XRE"/>
    <property type="match status" value="1"/>
</dbReference>
<proteinExistence type="predicted"/>
<dbReference type="GO" id="GO:0003677">
    <property type="term" value="F:DNA binding"/>
    <property type="evidence" value="ECO:0007669"/>
    <property type="project" value="InterPro"/>
</dbReference>
<dbReference type="RefSeq" id="WP_059266839.1">
    <property type="nucleotide sequence ID" value="NZ_KQ948376.1"/>
</dbReference>
<comment type="caution">
    <text evidence="2">The sequence shown here is derived from an EMBL/GenBank/DDBJ whole genome shotgun (WGS) entry which is preliminary data.</text>
</comment>
<dbReference type="SUPFAM" id="SSF47413">
    <property type="entry name" value="lambda repressor-like DNA-binding domains"/>
    <property type="match status" value="1"/>
</dbReference>
<dbReference type="PANTHER" id="PTHR35010">
    <property type="entry name" value="BLL4672 PROTEIN-RELATED"/>
    <property type="match status" value="1"/>
</dbReference>
<feature type="domain" description="HTH cro/C1-type" evidence="1">
    <location>
        <begin position="18"/>
        <end position="72"/>
    </location>
</feature>
<evidence type="ECO:0000313" key="3">
    <source>
        <dbReference type="Proteomes" id="UP000053398"/>
    </source>
</evidence>
<evidence type="ECO:0000313" key="2">
    <source>
        <dbReference type="EMBL" id="KUN16090.1"/>
    </source>
</evidence>
<dbReference type="AlphaFoldDB" id="A0A101PR08"/>
<dbReference type="Gene3D" id="1.10.260.40">
    <property type="entry name" value="lambda repressor-like DNA-binding domains"/>
    <property type="match status" value="1"/>
</dbReference>
<dbReference type="CDD" id="cd00093">
    <property type="entry name" value="HTH_XRE"/>
    <property type="match status" value="1"/>
</dbReference>
<name>A0A101PR08_STRCK</name>
<dbReference type="InterPro" id="IPR041413">
    <property type="entry name" value="MLTR_LBD"/>
</dbReference>
<dbReference type="InterPro" id="IPR001387">
    <property type="entry name" value="Cro/C1-type_HTH"/>
</dbReference>
<dbReference type="Proteomes" id="UP000053398">
    <property type="component" value="Unassembled WGS sequence"/>
</dbReference>
<protein>
    <submittedName>
        <fullName evidence="2">XRE family transcriptional regulator</fullName>
    </submittedName>
</protein>
<dbReference type="InterPro" id="IPR010982">
    <property type="entry name" value="Lambda_DNA-bd_dom_sf"/>
</dbReference>
<keyword evidence="3" id="KW-1185">Reference proteome</keyword>
<evidence type="ECO:0000259" key="1">
    <source>
        <dbReference type="PROSITE" id="PS50943"/>
    </source>
</evidence>
<dbReference type="EMBL" id="LMWP01000063">
    <property type="protein sequence ID" value="KUN16090.1"/>
    <property type="molecule type" value="Genomic_DNA"/>
</dbReference>